<feature type="domain" description="CUB" evidence="7">
    <location>
        <begin position="82"/>
        <end position="196"/>
    </location>
</feature>
<dbReference type="CDD" id="cd00190">
    <property type="entry name" value="Tryp_SPc"/>
    <property type="match status" value="1"/>
</dbReference>
<dbReference type="EMBL" id="KL596622">
    <property type="protein sequence ID" value="KER33744.1"/>
    <property type="molecule type" value="Genomic_DNA"/>
</dbReference>
<dbReference type="SMART" id="SM00020">
    <property type="entry name" value="Tryp_SPc"/>
    <property type="match status" value="1"/>
</dbReference>
<dbReference type="SUPFAM" id="SSF50494">
    <property type="entry name" value="Trypsin-like serine proteases"/>
    <property type="match status" value="1"/>
</dbReference>
<sequence>CYDTSALSPKSGVVYSHARYGKEKYPSELHCSYEIRGTANSEFKVDIVDMDIEESGHYSGQFSVHLYTKIFEFIFALLAKGCYDTSALSPKSGVVYSHARYGKEKYPSELHCSYEIRGTANSEFKVDIVDMDIEESGQCLFDYMSIGAYESDDPYYFCGKDKPSFPILIPSSSLLITFASDAANDAKGFNLTYEAIEKEPLNTTQCGFAPKQKTVSKIARLIGGMPVTLGQWPWMVSLWDSGVFKCGASILNKNWLLTAAHCFAKDFTPSTWHAVVGDLLLDRFDTQEQHIEVKQIHIHPEYRSRGRYDNDIALIELKSPIIYGRTAIPICLESPDSQTTVEADALEPNSNVTCYIAGWGRSETQAVSNELRQLKLSFLSLAQCNKTEAYKGKLTSSMLCAGYMSGGKDSCKGDSGGPLMCQEEKSGRWFQLGIVSFGKQCAAPGTPGLYSRVSVFLDWIKSLAELEKP</sequence>
<keyword evidence="10" id="KW-1185">Reference proteome</keyword>
<evidence type="ECO:0000259" key="7">
    <source>
        <dbReference type="PROSITE" id="PS01180"/>
    </source>
</evidence>
<dbReference type="InterPro" id="IPR043504">
    <property type="entry name" value="Peptidase_S1_PA_chymotrypsin"/>
</dbReference>
<dbReference type="InterPro" id="IPR035914">
    <property type="entry name" value="Sperma_CUB_dom_sf"/>
</dbReference>
<dbReference type="PROSITE" id="PS00134">
    <property type="entry name" value="TRYPSIN_HIS"/>
    <property type="match status" value="1"/>
</dbReference>
<dbReference type="InterPro" id="IPR001314">
    <property type="entry name" value="Peptidase_S1A"/>
</dbReference>
<dbReference type="RefSeq" id="XP_009162521.1">
    <property type="nucleotide sequence ID" value="XM_009164257.1"/>
</dbReference>
<dbReference type="PANTHER" id="PTHR24252">
    <property type="entry name" value="ACROSIN-RELATED"/>
    <property type="match status" value="1"/>
</dbReference>
<keyword evidence="3 6" id="KW-0720">Serine protease</keyword>
<dbReference type="FunFam" id="2.40.10.10:FF:000003">
    <property type="entry name" value="Transmembrane serine protease 3"/>
    <property type="match status" value="1"/>
</dbReference>
<evidence type="ECO:0000259" key="8">
    <source>
        <dbReference type="PROSITE" id="PS50240"/>
    </source>
</evidence>
<dbReference type="InterPro" id="IPR000859">
    <property type="entry name" value="CUB_dom"/>
</dbReference>
<evidence type="ECO:0000313" key="10">
    <source>
        <dbReference type="Proteomes" id="UP000054324"/>
    </source>
</evidence>
<dbReference type="PRINTS" id="PR00722">
    <property type="entry name" value="CHYMOTRYPSIN"/>
</dbReference>
<dbReference type="Proteomes" id="UP000054324">
    <property type="component" value="Unassembled WGS sequence"/>
</dbReference>
<dbReference type="Gene3D" id="2.40.10.10">
    <property type="entry name" value="Trypsin-like serine proteases"/>
    <property type="match status" value="1"/>
</dbReference>
<evidence type="ECO:0000256" key="2">
    <source>
        <dbReference type="ARBA" id="ARBA00022801"/>
    </source>
</evidence>
<dbReference type="OrthoDB" id="10012881at2759"/>
<evidence type="ECO:0000313" key="9">
    <source>
        <dbReference type="EMBL" id="KER33744.1"/>
    </source>
</evidence>
<dbReference type="InterPro" id="IPR001254">
    <property type="entry name" value="Trypsin_dom"/>
</dbReference>
<dbReference type="GO" id="GO:0004252">
    <property type="term" value="F:serine-type endopeptidase activity"/>
    <property type="evidence" value="ECO:0007669"/>
    <property type="project" value="InterPro"/>
</dbReference>
<dbReference type="GO" id="GO:0006508">
    <property type="term" value="P:proteolysis"/>
    <property type="evidence" value="ECO:0007669"/>
    <property type="project" value="UniProtKB-KW"/>
</dbReference>
<dbReference type="Pfam" id="PF00089">
    <property type="entry name" value="Trypsin"/>
    <property type="match status" value="1"/>
</dbReference>
<evidence type="ECO:0000256" key="5">
    <source>
        <dbReference type="PROSITE-ProRule" id="PRU00059"/>
    </source>
</evidence>
<keyword evidence="1 6" id="KW-0645">Protease</keyword>
<reference evidence="9 10" key="1">
    <citation type="submission" date="2013-11" db="EMBL/GenBank/DDBJ databases">
        <title>Opisthorchis viverrini - life in the bile duct.</title>
        <authorList>
            <person name="Young N.D."/>
            <person name="Nagarajan N."/>
            <person name="Lin S.J."/>
            <person name="Korhonen P.K."/>
            <person name="Jex A.R."/>
            <person name="Hall R.S."/>
            <person name="Safavi-Hemami H."/>
            <person name="Kaewkong W."/>
            <person name="Bertrand D."/>
            <person name="Gao S."/>
            <person name="Seet Q."/>
            <person name="Wongkham S."/>
            <person name="Teh B.T."/>
            <person name="Wongkham C."/>
            <person name="Intapan P.M."/>
            <person name="Maleewong W."/>
            <person name="Yang X."/>
            <person name="Hu M."/>
            <person name="Wang Z."/>
            <person name="Hofmann A."/>
            <person name="Sternberg P.W."/>
            <person name="Tan P."/>
            <person name="Wang J."/>
            <person name="Gasser R.B."/>
        </authorList>
    </citation>
    <scope>NUCLEOTIDE SEQUENCE [LARGE SCALE GENOMIC DNA]</scope>
</reference>
<evidence type="ECO:0000256" key="4">
    <source>
        <dbReference type="ARBA" id="ARBA00023157"/>
    </source>
</evidence>
<evidence type="ECO:0008006" key="11">
    <source>
        <dbReference type="Google" id="ProtNLM"/>
    </source>
</evidence>
<dbReference type="CTD" id="20326701"/>
<dbReference type="PANTHER" id="PTHR24252:SF10">
    <property type="entry name" value="SERINE PROTEASE 56"/>
    <property type="match status" value="1"/>
</dbReference>
<dbReference type="SUPFAM" id="SSF49854">
    <property type="entry name" value="Spermadhesin, CUB domain"/>
    <property type="match status" value="1"/>
</dbReference>
<dbReference type="CDD" id="cd00041">
    <property type="entry name" value="CUB"/>
    <property type="match status" value="1"/>
</dbReference>
<keyword evidence="4" id="KW-1015">Disulfide bond</keyword>
<evidence type="ECO:0000256" key="1">
    <source>
        <dbReference type="ARBA" id="ARBA00022670"/>
    </source>
</evidence>
<name>A0A075AJP5_OPIVI</name>
<dbReference type="InterPro" id="IPR009003">
    <property type="entry name" value="Peptidase_S1_PA"/>
</dbReference>
<accession>A0A075AJP5</accession>
<keyword evidence="2 6" id="KW-0378">Hydrolase</keyword>
<dbReference type="AlphaFoldDB" id="A0A075AJP5"/>
<gene>
    <name evidence="9" type="ORF">T265_12533</name>
</gene>
<dbReference type="SMART" id="SM00042">
    <property type="entry name" value="CUB"/>
    <property type="match status" value="1"/>
</dbReference>
<dbReference type="Gene3D" id="2.60.120.290">
    <property type="entry name" value="Spermadhesin, CUB domain"/>
    <property type="match status" value="1"/>
</dbReference>
<dbReference type="PROSITE" id="PS50240">
    <property type="entry name" value="TRYPSIN_DOM"/>
    <property type="match status" value="1"/>
</dbReference>
<dbReference type="STRING" id="6198.A0A075AJP5"/>
<proteinExistence type="predicted"/>
<protein>
    <recommendedName>
        <fullName evidence="11">Trypsin</fullName>
    </recommendedName>
</protein>
<feature type="non-terminal residue" evidence="9">
    <location>
        <position position="1"/>
    </location>
</feature>
<dbReference type="Pfam" id="PF00431">
    <property type="entry name" value="CUB"/>
    <property type="match status" value="1"/>
</dbReference>
<evidence type="ECO:0000256" key="3">
    <source>
        <dbReference type="ARBA" id="ARBA00022825"/>
    </source>
</evidence>
<dbReference type="PROSITE" id="PS00135">
    <property type="entry name" value="TRYPSIN_SER"/>
    <property type="match status" value="1"/>
</dbReference>
<dbReference type="GeneID" id="20326701"/>
<dbReference type="KEGG" id="ovi:T265_12533"/>
<organism evidence="9 10">
    <name type="scientific">Opisthorchis viverrini</name>
    <name type="common">Southeast Asian liver fluke</name>
    <dbReference type="NCBI Taxonomy" id="6198"/>
    <lineage>
        <taxon>Eukaryota</taxon>
        <taxon>Metazoa</taxon>
        <taxon>Spiralia</taxon>
        <taxon>Lophotrochozoa</taxon>
        <taxon>Platyhelminthes</taxon>
        <taxon>Trematoda</taxon>
        <taxon>Digenea</taxon>
        <taxon>Opisthorchiida</taxon>
        <taxon>Opisthorchiata</taxon>
        <taxon>Opisthorchiidae</taxon>
        <taxon>Opisthorchis</taxon>
    </lineage>
</organism>
<dbReference type="InterPro" id="IPR018114">
    <property type="entry name" value="TRYPSIN_HIS"/>
</dbReference>
<feature type="non-terminal residue" evidence="9">
    <location>
        <position position="469"/>
    </location>
</feature>
<evidence type="ECO:0000256" key="6">
    <source>
        <dbReference type="RuleBase" id="RU363034"/>
    </source>
</evidence>
<comment type="caution">
    <text evidence="5">Lacks conserved residue(s) required for the propagation of feature annotation.</text>
</comment>
<dbReference type="PROSITE" id="PS01180">
    <property type="entry name" value="CUB"/>
    <property type="match status" value="1"/>
</dbReference>
<feature type="domain" description="Peptidase S1" evidence="8">
    <location>
        <begin position="221"/>
        <end position="465"/>
    </location>
</feature>
<dbReference type="InterPro" id="IPR033116">
    <property type="entry name" value="TRYPSIN_SER"/>
</dbReference>